<dbReference type="InterPro" id="IPR051057">
    <property type="entry name" value="PI-PLC_domain"/>
</dbReference>
<organism evidence="2">
    <name type="scientific">Naegleria gruberi</name>
    <name type="common">Amoeba</name>
    <dbReference type="NCBI Taxonomy" id="5762"/>
    <lineage>
        <taxon>Eukaryota</taxon>
        <taxon>Discoba</taxon>
        <taxon>Heterolobosea</taxon>
        <taxon>Tetramitia</taxon>
        <taxon>Eutetramitia</taxon>
        <taxon>Vahlkampfiidae</taxon>
        <taxon>Naegleria</taxon>
    </lineage>
</organism>
<gene>
    <name evidence="1" type="ORF">NAEGRDRAFT_57267</name>
</gene>
<proteinExistence type="predicted"/>
<dbReference type="PANTHER" id="PTHR13593:SF113">
    <property type="entry name" value="SI:DKEY-266F7.9"/>
    <property type="match status" value="1"/>
</dbReference>
<dbReference type="Proteomes" id="UP000006671">
    <property type="component" value="Unassembled WGS sequence"/>
</dbReference>
<evidence type="ECO:0000313" key="2">
    <source>
        <dbReference type="Proteomes" id="UP000006671"/>
    </source>
</evidence>
<dbReference type="VEuPathDB" id="AmoebaDB:NAEGRDRAFT_57267"/>
<accession>D2V689</accession>
<dbReference type="EMBL" id="GG738853">
    <property type="protein sequence ID" value="EFC47794.1"/>
    <property type="molecule type" value="Genomic_DNA"/>
</dbReference>
<keyword evidence="2" id="KW-1185">Reference proteome</keyword>
<dbReference type="SUPFAM" id="SSF51695">
    <property type="entry name" value="PLC-like phosphodiesterases"/>
    <property type="match status" value="1"/>
</dbReference>
<dbReference type="OrthoDB" id="1046782at2759"/>
<dbReference type="GO" id="GO:0008081">
    <property type="term" value="F:phosphoric diester hydrolase activity"/>
    <property type="evidence" value="ECO:0007669"/>
    <property type="project" value="InterPro"/>
</dbReference>
<dbReference type="GeneID" id="8849523"/>
<dbReference type="GO" id="GO:0006629">
    <property type="term" value="P:lipid metabolic process"/>
    <property type="evidence" value="ECO:0007669"/>
    <property type="project" value="InterPro"/>
</dbReference>
<reference evidence="1 2" key="1">
    <citation type="journal article" date="2010" name="Cell">
        <title>The genome of Naegleria gruberi illuminates early eukaryotic versatility.</title>
        <authorList>
            <person name="Fritz-Laylin L.K."/>
            <person name="Prochnik S.E."/>
            <person name="Ginger M.L."/>
            <person name="Dacks J.B."/>
            <person name="Carpenter M.L."/>
            <person name="Field M.C."/>
            <person name="Kuo A."/>
            <person name="Paredez A."/>
            <person name="Chapman J."/>
            <person name="Pham J."/>
            <person name="Shu S."/>
            <person name="Neupane R."/>
            <person name="Cipriano M."/>
            <person name="Mancuso J."/>
            <person name="Tu H."/>
            <person name="Salamov A."/>
            <person name="Lindquist E."/>
            <person name="Shapiro H."/>
            <person name="Lucas S."/>
            <person name="Grigoriev I.V."/>
            <person name="Cande W.Z."/>
            <person name="Fulton C."/>
            <person name="Rokhsar D.S."/>
            <person name="Dawson S.C."/>
        </authorList>
    </citation>
    <scope>NUCLEOTIDE SEQUENCE [LARGE SCALE GENOMIC DNA]</scope>
    <source>
        <strain evidence="1 2">NEG-M</strain>
    </source>
</reference>
<dbReference type="RefSeq" id="XP_002680538.1">
    <property type="nucleotide sequence ID" value="XM_002680492.1"/>
</dbReference>
<dbReference type="InParanoid" id="D2V689"/>
<dbReference type="PANTHER" id="PTHR13593">
    <property type="match status" value="1"/>
</dbReference>
<dbReference type="OMA" id="MEWRIYH"/>
<dbReference type="eggNOG" id="KOG4306">
    <property type="taxonomic scope" value="Eukaryota"/>
</dbReference>
<dbReference type="InterPro" id="IPR017946">
    <property type="entry name" value="PLC-like_Pdiesterase_TIM-brl"/>
</dbReference>
<evidence type="ECO:0000313" key="1">
    <source>
        <dbReference type="EMBL" id="EFC47794.1"/>
    </source>
</evidence>
<name>D2V689_NAEGR</name>
<dbReference type="Gene3D" id="3.20.20.190">
    <property type="entry name" value="Phosphatidylinositol (PI) phosphodiesterase"/>
    <property type="match status" value="1"/>
</dbReference>
<dbReference type="AlphaFoldDB" id="D2V689"/>
<sequence length="349" mass="39728">MAHKMNLHTNKPPIKSALSNKKVNTKGIKKKLEGPFFKGAQSQWMKYSFRKIKNKPLNSLLIPGTHNSFAKSLKSEKSPKKAKINKIFKGYPKKLIRLILSQWKETQTNGPVEQLMDGVRYFDLKICQDSSEFSKIRKLKICNSLYAGILEKSLQGLANFVKFVGKKEVLIINFREFTSVDEKSHQYLFNTLQSKFGKLLADSNKLSPKSKFKDFIRLNQRVIILYGNSDTVSNSKGLLWSSDVIRSPSFKVQDSISLYSKIKAQLAERSKTDEKLFITPAFITPNIQMIIKGLLSQPTCLQQQSSQVNPTIVNWISSNNLPISKMNVILLNHESKHLLSALIVKNLEH</sequence>
<protein>
    <submittedName>
        <fullName evidence="1">Predicted protein</fullName>
    </submittedName>
</protein>
<dbReference type="KEGG" id="ngr:NAEGRDRAFT_57267"/>